<dbReference type="SMART" id="SM00248">
    <property type="entry name" value="ANK"/>
    <property type="match status" value="6"/>
</dbReference>
<feature type="signal peptide" evidence="4">
    <location>
        <begin position="1"/>
        <end position="27"/>
    </location>
</feature>
<proteinExistence type="predicted"/>
<dbReference type="Pfam" id="PF12796">
    <property type="entry name" value="Ank_2"/>
    <property type="match status" value="1"/>
</dbReference>
<protein>
    <submittedName>
        <fullName evidence="5">Ankyrin repeat domain-containing protein</fullName>
    </submittedName>
</protein>
<feature type="repeat" description="ANK" evidence="3">
    <location>
        <begin position="158"/>
        <end position="190"/>
    </location>
</feature>
<evidence type="ECO:0000256" key="4">
    <source>
        <dbReference type="SAM" id="SignalP"/>
    </source>
</evidence>
<keyword evidence="2 3" id="KW-0040">ANK repeat</keyword>
<dbReference type="InterPro" id="IPR036770">
    <property type="entry name" value="Ankyrin_rpt-contain_sf"/>
</dbReference>
<organism evidence="5 6">
    <name type="scientific">Thiomonas arsenitoxydans (strain DSM 22701 / CIP 110005 / 3As)</name>
    <dbReference type="NCBI Taxonomy" id="426114"/>
    <lineage>
        <taxon>Bacteria</taxon>
        <taxon>Pseudomonadati</taxon>
        <taxon>Pseudomonadota</taxon>
        <taxon>Betaproteobacteria</taxon>
        <taxon>Burkholderiales</taxon>
        <taxon>Thiomonas</taxon>
    </lineage>
</organism>
<dbReference type="Gene3D" id="1.25.40.20">
    <property type="entry name" value="Ankyrin repeat-containing domain"/>
    <property type="match status" value="1"/>
</dbReference>
<dbReference type="SUPFAM" id="SSF48403">
    <property type="entry name" value="Ankyrin repeat"/>
    <property type="match status" value="1"/>
</dbReference>
<evidence type="ECO:0000313" key="6">
    <source>
        <dbReference type="Proteomes" id="UP000664800"/>
    </source>
</evidence>
<keyword evidence="4" id="KW-0732">Signal</keyword>
<dbReference type="InterPro" id="IPR002110">
    <property type="entry name" value="Ankyrin_rpt"/>
</dbReference>
<dbReference type="Pfam" id="PF13637">
    <property type="entry name" value="Ank_4"/>
    <property type="match status" value="1"/>
</dbReference>
<feature type="chain" id="PRO_5034818613" evidence="4">
    <location>
        <begin position="28"/>
        <end position="224"/>
    </location>
</feature>
<dbReference type="Pfam" id="PF13606">
    <property type="entry name" value="Ank_3"/>
    <property type="match status" value="1"/>
</dbReference>
<evidence type="ECO:0000256" key="1">
    <source>
        <dbReference type="ARBA" id="ARBA00022737"/>
    </source>
</evidence>
<dbReference type="AlphaFoldDB" id="A0A8I1MW46"/>
<feature type="repeat" description="ANK" evidence="3">
    <location>
        <begin position="125"/>
        <end position="157"/>
    </location>
</feature>
<name>A0A8I1MW46_THIA3</name>
<evidence type="ECO:0000256" key="3">
    <source>
        <dbReference type="PROSITE-ProRule" id="PRU00023"/>
    </source>
</evidence>
<dbReference type="PROSITE" id="PS50297">
    <property type="entry name" value="ANK_REP_REGION"/>
    <property type="match status" value="3"/>
</dbReference>
<sequence length="224" mass="24242">MNRVRRQFLQSTAVAALLAGSGGWAYAGAYTDFFRAVNIDDVGAVRSLLAQGFDPNAVDSKGNSALYLALRYNSLKVAKVLIDDPHIHLNYLNPSDENALMIACLQGDLGIVKLMVEKGAEINKPGWTPLSYAATRGRTEVVKYLLEHSAYIDAAAPNGSTPLMMAAYFGYDSTVKLLLEEGADPKLKNAMGYTALTLATQMNHKDIANMIAKALGKDRPQGSW</sequence>
<dbReference type="PANTHER" id="PTHR24171:SF9">
    <property type="entry name" value="ANKYRIN REPEAT DOMAIN-CONTAINING PROTEIN 39"/>
    <property type="match status" value="1"/>
</dbReference>
<evidence type="ECO:0000313" key="5">
    <source>
        <dbReference type="EMBL" id="MBN8743464.1"/>
    </source>
</evidence>
<feature type="repeat" description="ANK" evidence="3">
    <location>
        <begin position="95"/>
        <end position="123"/>
    </location>
</feature>
<dbReference type="PRINTS" id="PR01415">
    <property type="entry name" value="ANKYRIN"/>
</dbReference>
<keyword evidence="1" id="KW-0677">Repeat</keyword>
<evidence type="ECO:0000256" key="2">
    <source>
        <dbReference type="ARBA" id="ARBA00023043"/>
    </source>
</evidence>
<dbReference type="EMBL" id="JAFKMR010000012">
    <property type="protein sequence ID" value="MBN8743464.1"/>
    <property type="molecule type" value="Genomic_DNA"/>
</dbReference>
<dbReference type="PROSITE" id="PS51318">
    <property type="entry name" value="TAT"/>
    <property type="match status" value="1"/>
</dbReference>
<dbReference type="Proteomes" id="UP000664800">
    <property type="component" value="Unassembled WGS sequence"/>
</dbReference>
<gene>
    <name evidence="5" type="ORF">J0I24_04070</name>
</gene>
<dbReference type="PROSITE" id="PS50088">
    <property type="entry name" value="ANK_REPEAT"/>
    <property type="match status" value="3"/>
</dbReference>
<dbReference type="InterPro" id="IPR006311">
    <property type="entry name" value="TAT_signal"/>
</dbReference>
<comment type="caution">
    <text evidence="5">The sequence shown here is derived from an EMBL/GenBank/DDBJ whole genome shotgun (WGS) entry which is preliminary data.</text>
</comment>
<reference evidence="5" key="1">
    <citation type="submission" date="2021-02" db="EMBL/GenBank/DDBJ databases">
        <title>Thiocyanate and organic carbon inputs drive convergent selection for specific autotrophic Afipia and Thiobacillus strains within complex microbiomes.</title>
        <authorList>
            <person name="Huddy R.J."/>
            <person name="Sachdeva R."/>
            <person name="Kadzinga F."/>
            <person name="Kantor R.S."/>
            <person name="Harrison S.T.L."/>
            <person name="Banfield J.F."/>
        </authorList>
    </citation>
    <scope>NUCLEOTIDE SEQUENCE</scope>
    <source>
        <strain evidence="5">SCN18_13_7_16_R3_B_64_19</strain>
    </source>
</reference>
<accession>A0A8I1MW46</accession>
<dbReference type="PANTHER" id="PTHR24171">
    <property type="entry name" value="ANKYRIN REPEAT DOMAIN-CONTAINING PROTEIN 39-RELATED"/>
    <property type="match status" value="1"/>
</dbReference>